<dbReference type="PANTHER" id="PTHR23291:SF50">
    <property type="entry name" value="PROTEIN LIFEGUARD 4"/>
    <property type="match status" value="1"/>
</dbReference>
<keyword evidence="4 6" id="KW-1133">Transmembrane helix</keyword>
<dbReference type="GO" id="GO:0016020">
    <property type="term" value="C:membrane"/>
    <property type="evidence" value="ECO:0007669"/>
    <property type="project" value="UniProtKB-SubCell"/>
</dbReference>
<feature type="transmembrane region" description="Helical" evidence="6">
    <location>
        <begin position="93"/>
        <end position="114"/>
    </location>
</feature>
<dbReference type="OrthoDB" id="9793828at2"/>
<dbReference type="Proteomes" id="UP000036771">
    <property type="component" value="Unassembled WGS sequence"/>
</dbReference>
<name>A0A0K8MEH6_9PROT</name>
<dbReference type="Pfam" id="PF01027">
    <property type="entry name" value="Bax1-I"/>
    <property type="match status" value="1"/>
</dbReference>
<accession>A0A0K8MEH6</accession>
<keyword evidence="5 6" id="KW-0472">Membrane</keyword>
<feature type="transmembrane region" description="Helical" evidence="6">
    <location>
        <begin position="212"/>
        <end position="231"/>
    </location>
</feature>
<evidence type="ECO:0000256" key="2">
    <source>
        <dbReference type="ARBA" id="ARBA00010350"/>
    </source>
</evidence>
<dbReference type="AlphaFoldDB" id="A0A0K8MEH6"/>
<protein>
    <submittedName>
        <fullName evidence="7">Inner membrane protein YbhL</fullName>
    </submittedName>
</protein>
<sequence>MRDNFDRSAIEKLGAGSSTYDQGLRSYMLGVYNYMALGLVLTGLVAFLLSTSPSMMRAIFGTGLHYVVMLAPLGFVLFLGFKIQTMSVSTAQMVFWAFATTMGLSLSSIFIIYTGTSIAKTFFITAGTFAAMSLYGYTTKRDLTELGSFLFMGLIGLILASLVNLFLHSSALEFALSIIGVFIFVGLTAYDTQMIKGLYYDGDDSTAIEKKSIMGALQLYLDFINLFLYLLRFIGDRRG</sequence>
<reference evidence="7 8" key="1">
    <citation type="submission" date="2015-03" db="EMBL/GenBank/DDBJ databases">
        <title>Caedibacter varicaedens, whole genome shotgun sequence.</title>
        <authorList>
            <person name="Suzuki H."/>
            <person name="Dapper A.L."/>
            <person name="Gibson A.K."/>
            <person name="Jackson C."/>
            <person name="Lee H."/>
            <person name="Pejaver V.R."/>
            <person name="Doak T."/>
            <person name="Lynch M."/>
        </authorList>
    </citation>
    <scope>NUCLEOTIDE SEQUENCE [LARGE SCALE GENOMIC DNA]</scope>
</reference>
<gene>
    <name evidence="7" type="primary">ybhL</name>
    <name evidence="7" type="ORF">Cva_01591</name>
</gene>
<dbReference type="EMBL" id="BBVC01000102">
    <property type="protein sequence ID" value="GAO98921.1"/>
    <property type="molecule type" value="Genomic_DNA"/>
</dbReference>
<feature type="transmembrane region" description="Helical" evidence="6">
    <location>
        <begin position="149"/>
        <end position="167"/>
    </location>
</feature>
<comment type="similarity">
    <text evidence="2 6">Belongs to the BI1 family.</text>
</comment>
<organism evidence="7 8">
    <name type="scientific">Caedimonas varicaedens</name>
    <dbReference type="NCBI Taxonomy" id="1629334"/>
    <lineage>
        <taxon>Bacteria</taxon>
        <taxon>Pseudomonadati</taxon>
        <taxon>Pseudomonadota</taxon>
        <taxon>Alphaproteobacteria</taxon>
        <taxon>Holosporales</taxon>
        <taxon>Caedimonadaceae</taxon>
        <taxon>Caedimonas</taxon>
    </lineage>
</organism>
<feature type="transmembrane region" description="Helical" evidence="6">
    <location>
        <begin position="31"/>
        <end position="51"/>
    </location>
</feature>
<evidence type="ECO:0000256" key="3">
    <source>
        <dbReference type="ARBA" id="ARBA00022692"/>
    </source>
</evidence>
<feature type="transmembrane region" description="Helical" evidence="6">
    <location>
        <begin position="121"/>
        <end position="137"/>
    </location>
</feature>
<proteinExistence type="inferred from homology"/>
<dbReference type="InterPro" id="IPR006214">
    <property type="entry name" value="Bax_inhibitor_1-related"/>
</dbReference>
<comment type="caution">
    <text evidence="7">The sequence shown here is derived from an EMBL/GenBank/DDBJ whole genome shotgun (WGS) entry which is preliminary data.</text>
</comment>
<keyword evidence="3 6" id="KW-0812">Transmembrane</keyword>
<evidence type="ECO:0000256" key="1">
    <source>
        <dbReference type="ARBA" id="ARBA00004141"/>
    </source>
</evidence>
<evidence type="ECO:0000256" key="5">
    <source>
        <dbReference type="ARBA" id="ARBA00023136"/>
    </source>
</evidence>
<dbReference type="STRING" id="1629334.Cva_01591"/>
<evidence type="ECO:0000256" key="4">
    <source>
        <dbReference type="ARBA" id="ARBA00022989"/>
    </source>
</evidence>
<keyword evidence="8" id="KW-1185">Reference proteome</keyword>
<feature type="transmembrane region" description="Helical" evidence="6">
    <location>
        <begin position="174"/>
        <end position="192"/>
    </location>
</feature>
<feature type="transmembrane region" description="Helical" evidence="6">
    <location>
        <begin position="63"/>
        <end position="81"/>
    </location>
</feature>
<evidence type="ECO:0000256" key="6">
    <source>
        <dbReference type="RuleBase" id="RU004379"/>
    </source>
</evidence>
<comment type="subcellular location">
    <subcellularLocation>
        <location evidence="1">Membrane</location>
        <topology evidence="1">Multi-pass membrane protein</topology>
    </subcellularLocation>
</comment>
<dbReference type="CDD" id="cd10432">
    <property type="entry name" value="BI-1-like_bacterial"/>
    <property type="match status" value="1"/>
</dbReference>
<dbReference type="PANTHER" id="PTHR23291">
    <property type="entry name" value="BAX INHIBITOR-RELATED"/>
    <property type="match status" value="1"/>
</dbReference>
<evidence type="ECO:0000313" key="7">
    <source>
        <dbReference type="EMBL" id="GAO98921.1"/>
    </source>
</evidence>
<evidence type="ECO:0000313" key="8">
    <source>
        <dbReference type="Proteomes" id="UP000036771"/>
    </source>
</evidence>